<evidence type="ECO:0000313" key="3">
    <source>
        <dbReference type="Proteomes" id="UP001642360"/>
    </source>
</evidence>
<keyword evidence="3" id="KW-1185">Reference proteome</keyword>
<sequence>MAGSVVAVENDNSEKSVTAITDQFEVQYSRFFSYPSFPSAHPSLISISSNHRKRFQGHWISTSSSSTASLRLLSAHSKSGSVLIVTFRHKILEEHYILKLHFTWPQVSCISGFPARGSRVVFVSYKDSLGQIQKFALRFSSIYETEKFTNALKEILEDVRLTGLPSGNFGSEISSQSAFGPSNGLPYRPREDWSSMASADSCTYQMPISLEYEVAQNSSTQETAHNLDTTRDAEGILSSFPPSFTSLLMNCCPAVEQDAAQPSVSEEVDLKVQLARCLEDSSFQDILSKVEKVITEMGGDLML</sequence>
<dbReference type="InterPro" id="IPR057619">
    <property type="entry name" value="PH_PHS1"/>
</dbReference>
<proteinExistence type="predicted"/>
<protein>
    <recommendedName>
        <fullName evidence="1">Poor homologous synapsis 1 PH domain-containing protein</fullName>
    </recommendedName>
</protein>
<reference evidence="2 3" key="1">
    <citation type="submission" date="2024-02" db="EMBL/GenBank/DDBJ databases">
        <authorList>
            <person name="Vignale AGUSTIN F."/>
            <person name="Sosa J E."/>
            <person name="Modenutti C."/>
        </authorList>
    </citation>
    <scope>NUCLEOTIDE SEQUENCE [LARGE SCALE GENOMIC DNA]</scope>
</reference>
<dbReference type="Proteomes" id="UP001642360">
    <property type="component" value="Unassembled WGS sequence"/>
</dbReference>
<evidence type="ECO:0000313" key="2">
    <source>
        <dbReference type="EMBL" id="CAK9173746.1"/>
    </source>
</evidence>
<feature type="domain" description="Poor homologous synapsis 1 PH" evidence="1">
    <location>
        <begin position="22"/>
        <end position="160"/>
    </location>
</feature>
<name>A0ABC8TW65_9AQUA</name>
<gene>
    <name evidence="2" type="ORF">ILEXP_LOCUS43478</name>
</gene>
<dbReference type="AlphaFoldDB" id="A0ABC8TW65"/>
<dbReference type="EMBL" id="CAUOFW020006203">
    <property type="protein sequence ID" value="CAK9173746.1"/>
    <property type="molecule type" value="Genomic_DNA"/>
</dbReference>
<comment type="caution">
    <text evidence="2">The sequence shown here is derived from an EMBL/GenBank/DDBJ whole genome shotgun (WGS) entry which is preliminary data.</text>
</comment>
<evidence type="ECO:0000259" key="1">
    <source>
        <dbReference type="Pfam" id="PF25349"/>
    </source>
</evidence>
<dbReference type="Pfam" id="PF25349">
    <property type="entry name" value="PH_PHS1"/>
    <property type="match status" value="1"/>
</dbReference>
<accession>A0ABC8TW65</accession>
<organism evidence="2 3">
    <name type="scientific">Ilex paraguariensis</name>
    <name type="common">yerba mate</name>
    <dbReference type="NCBI Taxonomy" id="185542"/>
    <lineage>
        <taxon>Eukaryota</taxon>
        <taxon>Viridiplantae</taxon>
        <taxon>Streptophyta</taxon>
        <taxon>Embryophyta</taxon>
        <taxon>Tracheophyta</taxon>
        <taxon>Spermatophyta</taxon>
        <taxon>Magnoliopsida</taxon>
        <taxon>eudicotyledons</taxon>
        <taxon>Gunneridae</taxon>
        <taxon>Pentapetalae</taxon>
        <taxon>asterids</taxon>
        <taxon>campanulids</taxon>
        <taxon>Aquifoliales</taxon>
        <taxon>Aquifoliaceae</taxon>
        <taxon>Ilex</taxon>
    </lineage>
</organism>